<dbReference type="OrthoDB" id="1123508at2"/>
<dbReference type="PANTHER" id="PTHR40277">
    <property type="entry name" value="BLL5419 PROTEIN"/>
    <property type="match status" value="1"/>
</dbReference>
<evidence type="ECO:0000256" key="3">
    <source>
        <dbReference type="ARBA" id="ARBA00022692"/>
    </source>
</evidence>
<feature type="transmembrane region" description="Helical" evidence="6">
    <location>
        <begin position="178"/>
        <end position="204"/>
    </location>
</feature>
<protein>
    <recommendedName>
        <fullName evidence="9">Lysylphosphatidylglycerol synthetase</fullName>
    </recommendedName>
</protein>
<feature type="transmembrane region" description="Helical" evidence="6">
    <location>
        <begin position="149"/>
        <end position="172"/>
    </location>
</feature>
<keyword evidence="8" id="KW-1185">Reference proteome</keyword>
<dbReference type="AlphaFoldDB" id="A0A2H1YHP5"/>
<sequence>MNKKLFKTIAKIGVSCLLLYFVFTKIDFNQILALYKNSDTFYLLLSIVLFVFSQFISSIRLNYIFHQNDFLLNHSSNLKLYFVGMFYNFFIPGGVGGDAYKVFILHKQFGWKAKELTKCVFIDRLIGLLAILFLLILMSSYLFFSNSFILIVGIIASLLSFFLGKIILARIFKKTNDYYTYSFLYSIVIQLFQLGTIISFIHAFKLEVANILGYCFTFLISSVLSVVSFAGFGAREYVFLKASTFLGTDEAIAISIGLSFNIITALISLVGVFFILYKLSLKTISSK</sequence>
<feature type="transmembrane region" description="Helical" evidence="6">
    <location>
        <begin position="41"/>
        <end position="59"/>
    </location>
</feature>
<accession>A0A2H1YHP5</accession>
<comment type="subcellular location">
    <subcellularLocation>
        <location evidence="1">Cell membrane</location>
        <topology evidence="1">Multi-pass membrane protein</topology>
    </subcellularLocation>
</comment>
<evidence type="ECO:0000256" key="6">
    <source>
        <dbReference type="SAM" id="Phobius"/>
    </source>
</evidence>
<keyword evidence="4 6" id="KW-1133">Transmembrane helix</keyword>
<dbReference type="RefSeq" id="WP_159459568.1">
    <property type="nucleotide sequence ID" value="NZ_JAJGWS010000003.1"/>
</dbReference>
<feature type="transmembrane region" description="Helical" evidence="6">
    <location>
        <begin position="80"/>
        <end position="105"/>
    </location>
</feature>
<feature type="transmembrane region" description="Helical" evidence="6">
    <location>
        <begin position="12"/>
        <end position="35"/>
    </location>
</feature>
<feature type="transmembrane region" description="Helical" evidence="6">
    <location>
        <begin position="211"/>
        <end position="232"/>
    </location>
</feature>
<gene>
    <name evidence="7" type="ORF">TNO020_180353</name>
</gene>
<dbReference type="EMBL" id="OENF01000010">
    <property type="protein sequence ID" value="SOS74317.1"/>
    <property type="molecule type" value="Genomic_DNA"/>
</dbReference>
<organism evidence="7 8">
    <name type="scientific">Tenacibaculum piscium</name>
    <dbReference type="NCBI Taxonomy" id="1458515"/>
    <lineage>
        <taxon>Bacteria</taxon>
        <taxon>Pseudomonadati</taxon>
        <taxon>Bacteroidota</taxon>
        <taxon>Flavobacteriia</taxon>
        <taxon>Flavobacteriales</taxon>
        <taxon>Flavobacteriaceae</taxon>
        <taxon>Tenacibaculum</taxon>
    </lineage>
</organism>
<evidence type="ECO:0008006" key="9">
    <source>
        <dbReference type="Google" id="ProtNLM"/>
    </source>
</evidence>
<feature type="transmembrane region" description="Helical" evidence="6">
    <location>
        <begin position="125"/>
        <end position="144"/>
    </location>
</feature>
<dbReference type="PANTHER" id="PTHR40277:SF1">
    <property type="entry name" value="BLL5419 PROTEIN"/>
    <property type="match status" value="1"/>
</dbReference>
<keyword evidence="2" id="KW-1003">Cell membrane</keyword>
<dbReference type="Proteomes" id="UP000234211">
    <property type="component" value="Unassembled WGS sequence"/>
</dbReference>
<dbReference type="NCBIfam" id="TIGR00374">
    <property type="entry name" value="flippase-like domain"/>
    <property type="match status" value="1"/>
</dbReference>
<keyword evidence="5 6" id="KW-0472">Membrane</keyword>
<evidence type="ECO:0000313" key="8">
    <source>
        <dbReference type="Proteomes" id="UP000234211"/>
    </source>
</evidence>
<dbReference type="InterPro" id="IPR022791">
    <property type="entry name" value="L-PG_synthase/AglD"/>
</dbReference>
<name>A0A2H1YHP5_9FLAO</name>
<proteinExistence type="predicted"/>
<evidence type="ECO:0000256" key="1">
    <source>
        <dbReference type="ARBA" id="ARBA00004651"/>
    </source>
</evidence>
<evidence type="ECO:0000256" key="5">
    <source>
        <dbReference type="ARBA" id="ARBA00023136"/>
    </source>
</evidence>
<dbReference type="GO" id="GO:0005886">
    <property type="term" value="C:plasma membrane"/>
    <property type="evidence" value="ECO:0007669"/>
    <property type="project" value="UniProtKB-SubCell"/>
</dbReference>
<evidence type="ECO:0000256" key="4">
    <source>
        <dbReference type="ARBA" id="ARBA00022989"/>
    </source>
</evidence>
<reference evidence="8" key="1">
    <citation type="submission" date="2017-11" db="EMBL/GenBank/DDBJ databases">
        <authorList>
            <person name="Duchaud E."/>
        </authorList>
    </citation>
    <scope>NUCLEOTIDE SEQUENCE [LARGE SCALE GENOMIC DNA]</scope>
    <source>
        <strain evidence="8">Tenacibaculum sp. TNO020</strain>
    </source>
</reference>
<evidence type="ECO:0000313" key="7">
    <source>
        <dbReference type="EMBL" id="SOS74317.1"/>
    </source>
</evidence>
<dbReference type="Pfam" id="PF03706">
    <property type="entry name" value="LPG_synthase_TM"/>
    <property type="match status" value="1"/>
</dbReference>
<keyword evidence="3 6" id="KW-0812">Transmembrane</keyword>
<feature type="transmembrane region" description="Helical" evidence="6">
    <location>
        <begin position="252"/>
        <end position="277"/>
    </location>
</feature>
<evidence type="ECO:0000256" key="2">
    <source>
        <dbReference type="ARBA" id="ARBA00022475"/>
    </source>
</evidence>